<protein>
    <recommendedName>
        <fullName evidence="4">Transmembrane protein</fullName>
    </recommendedName>
</protein>
<sequence>DLVFWFFICLLLTLLTTGASILCFYLAPPLFPSVLTILIFLCIILVFLDYCLLHLRQVVIDVLSVVMLLFASTLLDSSPQNKIELAEIMRVQLFWMFNAGLTLTISGNELVNYQKGRKEIDRCAAFEIAAALGILAIMVSSISCIAETQVDRVG</sequence>
<evidence type="ECO:0000313" key="3">
    <source>
        <dbReference type="Proteomes" id="UP001432322"/>
    </source>
</evidence>
<feature type="transmembrane region" description="Helical" evidence="1">
    <location>
        <begin position="95"/>
        <end position="111"/>
    </location>
</feature>
<feature type="transmembrane region" description="Helical" evidence="1">
    <location>
        <begin position="123"/>
        <end position="142"/>
    </location>
</feature>
<feature type="non-terminal residue" evidence="2">
    <location>
        <position position="1"/>
    </location>
</feature>
<feature type="transmembrane region" description="Helical" evidence="1">
    <location>
        <begin position="58"/>
        <end position="75"/>
    </location>
</feature>
<feature type="transmembrane region" description="Helical" evidence="1">
    <location>
        <begin position="30"/>
        <end position="51"/>
    </location>
</feature>
<gene>
    <name evidence="2" type="ORF">PFISCL1PPCAC_9024</name>
</gene>
<dbReference type="EMBL" id="BTSY01000003">
    <property type="protein sequence ID" value="GMT17727.1"/>
    <property type="molecule type" value="Genomic_DNA"/>
</dbReference>
<evidence type="ECO:0008006" key="4">
    <source>
        <dbReference type="Google" id="ProtNLM"/>
    </source>
</evidence>
<keyword evidence="1" id="KW-1133">Transmembrane helix</keyword>
<accession>A0AAV5VI01</accession>
<name>A0AAV5VI01_9BILA</name>
<comment type="caution">
    <text evidence="2">The sequence shown here is derived from an EMBL/GenBank/DDBJ whole genome shotgun (WGS) entry which is preliminary data.</text>
</comment>
<dbReference type="Proteomes" id="UP001432322">
    <property type="component" value="Unassembled WGS sequence"/>
</dbReference>
<proteinExistence type="predicted"/>
<dbReference type="AlphaFoldDB" id="A0AAV5VI01"/>
<evidence type="ECO:0000313" key="2">
    <source>
        <dbReference type="EMBL" id="GMT17727.1"/>
    </source>
</evidence>
<keyword evidence="3" id="KW-1185">Reference proteome</keyword>
<evidence type="ECO:0000256" key="1">
    <source>
        <dbReference type="SAM" id="Phobius"/>
    </source>
</evidence>
<keyword evidence="1" id="KW-0812">Transmembrane</keyword>
<keyword evidence="1" id="KW-0472">Membrane</keyword>
<organism evidence="2 3">
    <name type="scientific">Pristionchus fissidentatus</name>
    <dbReference type="NCBI Taxonomy" id="1538716"/>
    <lineage>
        <taxon>Eukaryota</taxon>
        <taxon>Metazoa</taxon>
        <taxon>Ecdysozoa</taxon>
        <taxon>Nematoda</taxon>
        <taxon>Chromadorea</taxon>
        <taxon>Rhabditida</taxon>
        <taxon>Rhabditina</taxon>
        <taxon>Diplogasteromorpha</taxon>
        <taxon>Diplogasteroidea</taxon>
        <taxon>Neodiplogasteridae</taxon>
        <taxon>Pristionchus</taxon>
    </lineage>
</organism>
<reference evidence="2" key="1">
    <citation type="submission" date="2023-10" db="EMBL/GenBank/DDBJ databases">
        <title>Genome assembly of Pristionchus species.</title>
        <authorList>
            <person name="Yoshida K."/>
            <person name="Sommer R.J."/>
        </authorList>
    </citation>
    <scope>NUCLEOTIDE SEQUENCE</scope>
    <source>
        <strain evidence="2">RS5133</strain>
    </source>
</reference>